<dbReference type="HOGENOM" id="CLU_1821281_0_0_11"/>
<reference evidence="1" key="1">
    <citation type="submission" date="2010-08" db="EMBL/GenBank/DDBJ databases">
        <authorList>
            <person name="Muzny D."/>
            <person name="Qin X."/>
            <person name="Buhay C."/>
            <person name="Dugan-Rocha S."/>
            <person name="Ding Y."/>
            <person name="Chen G."/>
            <person name="Hawes A."/>
            <person name="Holder M."/>
            <person name="Jhangiani S."/>
            <person name="Johnson A."/>
            <person name="Khan Z."/>
            <person name="Li Z."/>
            <person name="Liu W."/>
            <person name="Liu X."/>
            <person name="Perez L."/>
            <person name="Shen H."/>
            <person name="Wang Q."/>
            <person name="Watt J."/>
            <person name="Xi L."/>
            <person name="Xin Y."/>
            <person name="Zhou J."/>
            <person name="Deng J."/>
            <person name="Jiang H."/>
            <person name="Liu Y."/>
            <person name="Qu J."/>
            <person name="Song X.-Z."/>
            <person name="Zhang L."/>
            <person name="Villasana D."/>
            <person name="Johnson A."/>
            <person name="Liu J."/>
            <person name="Liyanage D."/>
            <person name="Lorensuhewa L."/>
            <person name="Robinson T."/>
            <person name="Song A."/>
            <person name="Song B.-B."/>
            <person name="Dinh H."/>
            <person name="Thornton R."/>
            <person name="Coyle M."/>
            <person name="Francisco L."/>
            <person name="Jackson L."/>
            <person name="Javaid M."/>
            <person name="Korchina V."/>
            <person name="Kovar C."/>
            <person name="Mata R."/>
            <person name="Mathew T."/>
            <person name="Ngo R."/>
            <person name="Nguyen L."/>
            <person name="Nguyen N."/>
            <person name="Okwuonu G."/>
            <person name="Ongeri F."/>
            <person name="Pham C."/>
            <person name="Simmons D."/>
            <person name="Wilczek-Boney K."/>
            <person name="Hale W."/>
            <person name="Jakkamsetti A."/>
            <person name="Pham P."/>
            <person name="Ruth R."/>
            <person name="San Lucas F."/>
            <person name="Warren J."/>
            <person name="Zhang J."/>
            <person name="Zhao Z."/>
            <person name="Zhou C."/>
            <person name="Zhu D."/>
            <person name="Lee S."/>
            <person name="Bess C."/>
            <person name="Blankenburg K."/>
            <person name="Forbes L."/>
            <person name="Fu Q."/>
            <person name="Gubbala S."/>
            <person name="Hirani K."/>
            <person name="Jayaseelan J.C."/>
            <person name="Lara F."/>
            <person name="Munidasa M."/>
            <person name="Palculict T."/>
            <person name="Patil S."/>
            <person name="Pu L.-L."/>
            <person name="Saada N."/>
            <person name="Tang L."/>
            <person name="Weissenberger G."/>
            <person name="Zhu Y."/>
            <person name="Hemphill L."/>
            <person name="Shang Y."/>
            <person name="Youmans B."/>
            <person name="Ayvaz T."/>
            <person name="Ross M."/>
            <person name="Santibanez J."/>
            <person name="Aqrawi P."/>
            <person name="Gross S."/>
            <person name="Joshi V."/>
            <person name="Fowler G."/>
            <person name="Nazareth L."/>
            <person name="Reid J."/>
            <person name="Worley K."/>
            <person name="Petrosino J."/>
            <person name="Highlander S."/>
            <person name="Gibbs R."/>
        </authorList>
    </citation>
    <scope>NUCLEOTIDE SEQUENCE [LARGE SCALE GENOMIC DNA]</scope>
    <source>
        <strain evidence="1">DSM 15272</strain>
    </source>
</reference>
<comment type="caution">
    <text evidence="1">The sequence shown here is derived from an EMBL/GenBank/DDBJ whole genome shotgun (WGS) entry which is preliminary data.</text>
</comment>
<evidence type="ECO:0000313" key="2">
    <source>
        <dbReference type="Proteomes" id="UP000003111"/>
    </source>
</evidence>
<dbReference type="Proteomes" id="UP000003111">
    <property type="component" value="Unassembled WGS sequence"/>
</dbReference>
<dbReference type="AlphaFoldDB" id="E2SD12"/>
<keyword evidence="2" id="KW-1185">Reference proteome</keyword>
<name>E2SD12_9ACTN</name>
<dbReference type="EMBL" id="ACLF03000006">
    <property type="protein sequence ID" value="EFQ83115.1"/>
    <property type="molecule type" value="Genomic_DNA"/>
</dbReference>
<gene>
    <name evidence="1" type="ORF">HMPREF0063_12324</name>
</gene>
<protein>
    <submittedName>
        <fullName evidence="1">Uncharacterized protein</fullName>
    </submittedName>
</protein>
<organism evidence="1 2">
    <name type="scientific">Aeromicrobium marinum DSM 15272</name>
    <dbReference type="NCBI Taxonomy" id="585531"/>
    <lineage>
        <taxon>Bacteria</taxon>
        <taxon>Bacillati</taxon>
        <taxon>Actinomycetota</taxon>
        <taxon>Actinomycetes</taxon>
        <taxon>Propionibacteriales</taxon>
        <taxon>Nocardioidaceae</taxon>
        <taxon>Aeromicrobium</taxon>
    </lineage>
</organism>
<dbReference type="STRING" id="585531.HMPREF0063_12324"/>
<proteinExistence type="predicted"/>
<accession>E2SD12</accession>
<sequence length="141" mass="16065">MGGEEIAGEIVGGFADAVAFQAERRDGFVADFSVEQVLPRILQQAGPREVEPFTESFLRSLRSAQFFAGRYYRLWGRHHEEVRHREALARDLAALHVEKDSLVQTHAVEFQRMRASWTFRVGRLLVAPFGALRRVLSAARR</sequence>
<evidence type="ECO:0000313" key="1">
    <source>
        <dbReference type="EMBL" id="EFQ83115.1"/>
    </source>
</evidence>
<dbReference type="RefSeq" id="WP_007077416.1">
    <property type="nucleotide sequence ID" value="NZ_CM001024.1"/>
</dbReference>